<keyword evidence="2" id="KW-0547">Nucleotide-binding</keyword>
<dbReference type="FunFam" id="3.40.50.300:FF:000421">
    <property type="entry name" value="Branched-chain amino acid ABC transporter ATP-binding protein"/>
    <property type="match status" value="1"/>
</dbReference>
<dbReference type="PANTHER" id="PTHR45772">
    <property type="entry name" value="CONSERVED COMPONENT OF ABC TRANSPORTER FOR NATURAL AMINO ACIDS-RELATED"/>
    <property type="match status" value="1"/>
</dbReference>
<feature type="domain" description="ABC transporter" evidence="4">
    <location>
        <begin position="4"/>
        <end position="243"/>
    </location>
</feature>
<dbReference type="SUPFAM" id="SSF52540">
    <property type="entry name" value="P-loop containing nucleoside triphosphate hydrolases"/>
    <property type="match status" value="1"/>
</dbReference>
<evidence type="ECO:0000313" key="5">
    <source>
        <dbReference type="EMBL" id="GBD08930.1"/>
    </source>
</evidence>
<dbReference type="GO" id="GO:0005524">
    <property type="term" value="F:ATP binding"/>
    <property type="evidence" value="ECO:0007669"/>
    <property type="project" value="UniProtKB-KW"/>
</dbReference>
<keyword evidence="5" id="KW-0378">Hydrolase</keyword>
<evidence type="ECO:0000256" key="2">
    <source>
        <dbReference type="ARBA" id="ARBA00022741"/>
    </source>
</evidence>
<dbReference type="Pfam" id="PF12399">
    <property type="entry name" value="BCA_ABC_TP_C"/>
    <property type="match status" value="1"/>
</dbReference>
<comment type="caution">
    <text evidence="5">The sequence shown here is derived from an EMBL/GenBank/DDBJ whole genome shotgun (WGS) entry which is preliminary data.</text>
</comment>
<sequence length="244" mass="26569">MALLEVRDLTKDFGGLRAVNRCSFAVEQGSITALIGPNGAGKTTVFNLITGLLRPTSGRIYFQGRDITAMPPHRIARMGIARTFQITRELAELTVLENVVVYAAREGLAGLIRSSILQHEAERAMALLEFVGLAAMAREKAGKLSYGQKKLLELAGVLMAEPQLIMLDEPAAGVNPTLLEEILERILQLNRSGMTFLIIEHNMDVVMNLSHQVVVMAHGEVICQGAPEVVRQDPRVLDAYLGAA</sequence>
<dbReference type="EMBL" id="BEHY01000021">
    <property type="protein sequence ID" value="GBD08930.1"/>
    <property type="molecule type" value="Genomic_DNA"/>
</dbReference>
<dbReference type="Pfam" id="PF00005">
    <property type="entry name" value="ABC_tran"/>
    <property type="match status" value="1"/>
</dbReference>
<dbReference type="SMART" id="SM00382">
    <property type="entry name" value="AAA"/>
    <property type="match status" value="1"/>
</dbReference>
<dbReference type="GO" id="GO:0016887">
    <property type="term" value="F:ATP hydrolysis activity"/>
    <property type="evidence" value="ECO:0007669"/>
    <property type="project" value="InterPro"/>
</dbReference>
<dbReference type="InterPro" id="IPR003593">
    <property type="entry name" value="AAA+_ATPase"/>
</dbReference>
<dbReference type="InterPro" id="IPR051120">
    <property type="entry name" value="ABC_AA/LPS_Transport"/>
</dbReference>
<reference evidence="6" key="1">
    <citation type="submission" date="2017-09" db="EMBL/GenBank/DDBJ databases">
        <title>Metaegenomics of thermophilic ammonia-oxidizing enrichment culture.</title>
        <authorList>
            <person name="Kato S."/>
            <person name="Suzuki K."/>
        </authorList>
    </citation>
    <scope>NUCLEOTIDE SEQUENCE [LARGE SCALE GENOMIC DNA]</scope>
</reference>
<evidence type="ECO:0000256" key="1">
    <source>
        <dbReference type="ARBA" id="ARBA00022448"/>
    </source>
</evidence>
<keyword evidence="3 5" id="KW-0067">ATP-binding</keyword>
<dbReference type="PROSITE" id="PS00211">
    <property type="entry name" value="ABC_TRANSPORTER_1"/>
    <property type="match status" value="1"/>
</dbReference>
<accession>A0A2H5Y657</accession>
<protein>
    <submittedName>
        <fullName evidence="5">Lipopolysaccharide export system ATP-binding protein LptB</fullName>
        <ecNumber evidence="5">3.6.3.-</ecNumber>
    </submittedName>
</protein>
<dbReference type="PROSITE" id="PS50893">
    <property type="entry name" value="ABC_TRANSPORTER_2"/>
    <property type="match status" value="1"/>
</dbReference>
<dbReference type="GO" id="GO:0005886">
    <property type="term" value="C:plasma membrane"/>
    <property type="evidence" value="ECO:0007669"/>
    <property type="project" value="TreeGrafter"/>
</dbReference>
<dbReference type="PANTHER" id="PTHR45772:SF9">
    <property type="entry name" value="CONSERVED COMPONENT OF ABC TRANSPORTER FOR NATURAL AMINO ACIDS"/>
    <property type="match status" value="1"/>
</dbReference>
<proteinExistence type="predicted"/>
<dbReference type="InterPro" id="IPR003439">
    <property type="entry name" value="ABC_transporter-like_ATP-bd"/>
</dbReference>
<dbReference type="InterPro" id="IPR017871">
    <property type="entry name" value="ABC_transporter-like_CS"/>
</dbReference>
<dbReference type="InterPro" id="IPR032823">
    <property type="entry name" value="BCA_ABC_TP_C"/>
</dbReference>
<gene>
    <name evidence="5" type="primary">lptB_6</name>
    <name evidence="5" type="ORF">HRbin22_01176</name>
</gene>
<evidence type="ECO:0000259" key="4">
    <source>
        <dbReference type="PROSITE" id="PS50893"/>
    </source>
</evidence>
<name>A0A2H5Y657_9CHLR</name>
<evidence type="ECO:0000313" key="6">
    <source>
        <dbReference type="Proteomes" id="UP000236642"/>
    </source>
</evidence>
<dbReference type="CDD" id="cd03219">
    <property type="entry name" value="ABC_Mj1267_LivG_branched"/>
    <property type="match status" value="1"/>
</dbReference>
<dbReference type="AlphaFoldDB" id="A0A2H5Y657"/>
<dbReference type="Gene3D" id="3.40.50.300">
    <property type="entry name" value="P-loop containing nucleotide triphosphate hydrolases"/>
    <property type="match status" value="1"/>
</dbReference>
<keyword evidence="1" id="KW-0813">Transport</keyword>
<dbReference type="Proteomes" id="UP000236642">
    <property type="component" value="Unassembled WGS sequence"/>
</dbReference>
<dbReference type="EC" id="3.6.3.-" evidence="5"/>
<organism evidence="5 6">
    <name type="scientific">Candidatus Thermoflexus japonica</name>
    <dbReference type="NCBI Taxonomy" id="2035417"/>
    <lineage>
        <taxon>Bacteria</taxon>
        <taxon>Bacillati</taxon>
        <taxon>Chloroflexota</taxon>
        <taxon>Thermoflexia</taxon>
        <taxon>Thermoflexales</taxon>
        <taxon>Thermoflexaceae</taxon>
        <taxon>Thermoflexus</taxon>
    </lineage>
</organism>
<dbReference type="InterPro" id="IPR027417">
    <property type="entry name" value="P-loop_NTPase"/>
</dbReference>
<evidence type="ECO:0000256" key="3">
    <source>
        <dbReference type="ARBA" id="ARBA00022840"/>
    </source>
</evidence>